<dbReference type="SUPFAM" id="SSF48317">
    <property type="entry name" value="Acid phosphatase/Vanadium-dependent haloperoxidase"/>
    <property type="match status" value="1"/>
</dbReference>
<proteinExistence type="predicted"/>
<comment type="caution">
    <text evidence="3">The sequence shown here is derived from an EMBL/GenBank/DDBJ whole genome shotgun (WGS) entry which is preliminary data.</text>
</comment>
<evidence type="ECO:0000259" key="2">
    <source>
        <dbReference type="Pfam" id="PF01569"/>
    </source>
</evidence>
<evidence type="ECO:0000313" key="4">
    <source>
        <dbReference type="Proteomes" id="UP001195903"/>
    </source>
</evidence>
<dbReference type="InterPro" id="IPR000326">
    <property type="entry name" value="PAP2/HPO"/>
</dbReference>
<feature type="transmembrane region" description="Helical" evidence="1">
    <location>
        <begin position="73"/>
        <end position="91"/>
    </location>
</feature>
<gene>
    <name evidence="3" type="ORF">KJI95_11185</name>
</gene>
<dbReference type="Pfam" id="PF01569">
    <property type="entry name" value="PAP2"/>
    <property type="match status" value="1"/>
</dbReference>
<keyword evidence="1" id="KW-1133">Transmembrane helix</keyword>
<feature type="domain" description="Phosphatidic acid phosphatase type 2/haloperoxidase" evidence="2">
    <location>
        <begin position="74"/>
        <end position="203"/>
    </location>
</feature>
<dbReference type="Gene3D" id="1.20.144.10">
    <property type="entry name" value="Phosphatidic acid phosphatase type 2/haloperoxidase"/>
    <property type="match status" value="1"/>
</dbReference>
<sequence length="218" mass="24561">MAVLGWLDIDLLFSGWLFQLEGGSQNWPLRNGWLTDTVLHTGGRDLVVLMSVALVGMLLASRFYPRIHAYRRGLVYLLCSVTLSVLLVRFGKSATHVYCPWDLTQFGGNHPYVPFPMSLWQGDAAGQCFPGGHSGGAFAWVALYYFAREYFPRWRRVSLALVLFVGLVFGLDQELRGAHFLSHDLTSLLLSWLVATLLYALFWPMRRRDAVPAAQPPV</sequence>
<dbReference type="Proteomes" id="UP001195903">
    <property type="component" value="Unassembled WGS sequence"/>
</dbReference>
<keyword evidence="4" id="KW-1185">Reference proteome</keyword>
<feature type="transmembrane region" description="Helical" evidence="1">
    <location>
        <begin position="157"/>
        <end position="173"/>
    </location>
</feature>
<protein>
    <submittedName>
        <fullName evidence="3">Phosphatase PAP2 family protein</fullName>
    </submittedName>
</protein>
<dbReference type="EMBL" id="JAHEPS010000004">
    <property type="protein sequence ID" value="MBT1445083.1"/>
    <property type="molecule type" value="Genomic_DNA"/>
</dbReference>
<name>A0ABS5V3Q8_9GAMM</name>
<dbReference type="InterPro" id="IPR036938">
    <property type="entry name" value="PAP2/HPO_sf"/>
</dbReference>
<reference evidence="3 4" key="1">
    <citation type="submission" date="2021-05" db="EMBL/GenBank/DDBJ databases">
        <title>Shewanella sp. JM162201.</title>
        <authorList>
            <person name="Xu S."/>
            <person name="Li A."/>
        </authorList>
    </citation>
    <scope>NUCLEOTIDE SEQUENCE [LARGE SCALE GENOMIC DNA]</scope>
    <source>
        <strain evidence="3 4">JM162201</strain>
    </source>
</reference>
<feature type="transmembrane region" description="Helical" evidence="1">
    <location>
        <begin position="185"/>
        <end position="203"/>
    </location>
</feature>
<evidence type="ECO:0000313" key="3">
    <source>
        <dbReference type="EMBL" id="MBT1445083.1"/>
    </source>
</evidence>
<feature type="transmembrane region" description="Helical" evidence="1">
    <location>
        <begin position="46"/>
        <end position="64"/>
    </location>
</feature>
<keyword evidence="1" id="KW-0472">Membrane</keyword>
<keyword evidence="1" id="KW-0812">Transmembrane</keyword>
<feature type="transmembrane region" description="Helical" evidence="1">
    <location>
        <begin position="124"/>
        <end position="145"/>
    </location>
</feature>
<accession>A0ABS5V3Q8</accession>
<evidence type="ECO:0000256" key="1">
    <source>
        <dbReference type="SAM" id="Phobius"/>
    </source>
</evidence>
<dbReference type="CDD" id="cd03396">
    <property type="entry name" value="PAP2_like_6"/>
    <property type="match status" value="1"/>
</dbReference>
<organism evidence="3 4">
    <name type="scientific">Shewanella jiangmenensis</name>
    <dbReference type="NCBI Taxonomy" id="2837387"/>
    <lineage>
        <taxon>Bacteria</taxon>
        <taxon>Pseudomonadati</taxon>
        <taxon>Pseudomonadota</taxon>
        <taxon>Gammaproteobacteria</taxon>
        <taxon>Alteromonadales</taxon>
        <taxon>Shewanellaceae</taxon>
        <taxon>Shewanella</taxon>
    </lineage>
</organism>